<evidence type="ECO:0000313" key="11">
    <source>
        <dbReference type="JaponicusDB" id="SJAG_03107"/>
    </source>
</evidence>
<evidence type="ECO:0000256" key="6">
    <source>
        <dbReference type="ARBA" id="ARBA00023163"/>
    </source>
</evidence>
<evidence type="ECO:0000259" key="9">
    <source>
        <dbReference type="Pfam" id="PF04494"/>
    </source>
</evidence>
<dbReference type="GeneID" id="7048453"/>
<dbReference type="Gene3D" id="2.130.10.10">
    <property type="entry name" value="YVTN repeat-like/Quinoprotein amine dehydrogenase"/>
    <property type="match status" value="2"/>
</dbReference>
<keyword evidence="5" id="KW-0805">Transcription regulation</keyword>
<dbReference type="InterPro" id="IPR001680">
    <property type="entry name" value="WD40_rpt"/>
</dbReference>
<dbReference type="PANTHER" id="PTHR19879">
    <property type="entry name" value="TRANSCRIPTION INITIATION FACTOR TFIID"/>
    <property type="match status" value="1"/>
</dbReference>
<dbReference type="InterPro" id="IPR006594">
    <property type="entry name" value="LisH"/>
</dbReference>
<comment type="similarity">
    <text evidence="2">Belongs to the WD repeat TAF5 family.</text>
</comment>
<evidence type="ECO:0000256" key="1">
    <source>
        <dbReference type="ARBA" id="ARBA00004123"/>
    </source>
</evidence>
<proteinExistence type="inferred from homology"/>
<feature type="repeat" description="WD" evidence="8">
    <location>
        <begin position="442"/>
        <end position="483"/>
    </location>
</feature>
<dbReference type="InterPro" id="IPR007582">
    <property type="entry name" value="TFIID_NTD2"/>
</dbReference>
<dbReference type="JaponicusDB" id="SJAG_03107">
    <property type="gene designation" value="taf51"/>
</dbReference>
<dbReference type="SUPFAM" id="SSF160897">
    <property type="entry name" value="Taf5 N-terminal domain-like"/>
    <property type="match status" value="1"/>
</dbReference>
<feature type="repeat" description="WD" evidence="8">
    <location>
        <begin position="484"/>
        <end position="525"/>
    </location>
</feature>
<dbReference type="InterPro" id="IPR020472">
    <property type="entry name" value="WD40_PAC1"/>
</dbReference>
<organism evidence="10 12">
    <name type="scientific">Schizosaccharomyces japonicus (strain yFS275 / FY16936)</name>
    <name type="common">Fission yeast</name>
    <dbReference type="NCBI Taxonomy" id="402676"/>
    <lineage>
        <taxon>Eukaryota</taxon>
        <taxon>Fungi</taxon>
        <taxon>Dikarya</taxon>
        <taxon>Ascomycota</taxon>
        <taxon>Taphrinomycotina</taxon>
        <taxon>Schizosaccharomycetes</taxon>
        <taxon>Schizosaccharomycetales</taxon>
        <taxon>Schizosaccharomycetaceae</taxon>
        <taxon>Schizosaccharomyces</taxon>
    </lineage>
</organism>
<protein>
    <submittedName>
        <fullName evidence="10">Transcription factor TFIID complex subunit Taf5-like</fullName>
    </submittedName>
</protein>
<dbReference type="Pfam" id="PF00400">
    <property type="entry name" value="WD40"/>
    <property type="match status" value="5"/>
</dbReference>
<dbReference type="HOGENOM" id="CLU_005884_0_2_1"/>
<dbReference type="InterPro" id="IPR037264">
    <property type="entry name" value="TFIID_NTD2_sf"/>
</dbReference>
<evidence type="ECO:0000256" key="4">
    <source>
        <dbReference type="ARBA" id="ARBA00022737"/>
    </source>
</evidence>
<dbReference type="VEuPathDB" id="FungiDB:SJAG_03107"/>
<keyword evidence="6" id="KW-0804">Transcription</keyword>
<dbReference type="PRINTS" id="PR00320">
    <property type="entry name" value="GPROTEINBRPT"/>
</dbReference>
<comment type="subcellular location">
    <subcellularLocation>
        <location evidence="1">Nucleus</location>
    </subcellularLocation>
</comment>
<dbReference type="InterPro" id="IPR019775">
    <property type="entry name" value="WD40_repeat_CS"/>
</dbReference>
<evidence type="ECO:0000313" key="12">
    <source>
        <dbReference type="Proteomes" id="UP000001744"/>
    </source>
</evidence>
<evidence type="ECO:0000256" key="7">
    <source>
        <dbReference type="ARBA" id="ARBA00023242"/>
    </source>
</evidence>
<gene>
    <name evidence="11" type="primary">taf51</name>
    <name evidence="10" type="ORF">SJAG_03107</name>
</gene>
<dbReference type="PROSITE" id="PS50896">
    <property type="entry name" value="LISH"/>
    <property type="match status" value="1"/>
</dbReference>
<dbReference type="Proteomes" id="UP000001744">
    <property type="component" value="Unassembled WGS sequence"/>
</dbReference>
<evidence type="ECO:0000256" key="5">
    <source>
        <dbReference type="ARBA" id="ARBA00023015"/>
    </source>
</evidence>
<dbReference type="RefSeq" id="XP_002174273.1">
    <property type="nucleotide sequence ID" value="XM_002174237.2"/>
</dbReference>
<feature type="domain" description="TFIID subunit TAF5 NTD2" evidence="9">
    <location>
        <begin position="58"/>
        <end position="187"/>
    </location>
</feature>
<feature type="repeat" description="WD" evidence="8">
    <location>
        <begin position="568"/>
        <end position="609"/>
    </location>
</feature>
<dbReference type="OrthoDB" id="10266330at2759"/>
<dbReference type="InterPro" id="IPR036322">
    <property type="entry name" value="WD40_repeat_dom_sf"/>
</dbReference>
<dbReference type="Gene3D" id="1.25.40.500">
    <property type="entry name" value="TFIID subunit TAF5, NTD2 domain"/>
    <property type="match status" value="1"/>
</dbReference>
<dbReference type="CDD" id="cd08044">
    <property type="entry name" value="TAF5_NTD2"/>
    <property type="match status" value="1"/>
</dbReference>
<dbReference type="EMBL" id="KE651167">
    <property type="protein sequence ID" value="EEB07980.1"/>
    <property type="molecule type" value="Genomic_DNA"/>
</dbReference>
<keyword evidence="4" id="KW-0677">Repeat</keyword>
<dbReference type="Pfam" id="PF04494">
    <property type="entry name" value="TFIID_NTD2"/>
    <property type="match status" value="1"/>
</dbReference>
<evidence type="ECO:0000256" key="2">
    <source>
        <dbReference type="ARBA" id="ARBA00009435"/>
    </source>
</evidence>
<evidence type="ECO:0000313" key="10">
    <source>
        <dbReference type="EMBL" id="EEB07980.1"/>
    </source>
</evidence>
<keyword evidence="7" id="KW-0539">Nucleus</keyword>
<dbReference type="SUPFAM" id="SSF50978">
    <property type="entry name" value="WD40 repeat-like"/>
    <property type="match status" value="1"/>
</dbReference>
<dbReference type="InterPro" id="IPR015943">
    <property type="entry name" value="WD40/YVTN_repeat-like_dom_sf"/>
</dbReference>
<name>B6K3C3_SCHJY</name>
<dbReference type="PROSITE" id="PS00678">
    <property type="entry name" value="WD_REPEATS_1"/>
    <property type="match status" value="2"/>
</dbReference>
<dbReference type="eggNOG" id="KOG0263">
    <property type="taxonomic scope" value="Eukaryota"/>
</dbReference>
<reference evidence="10 12" key="1">
    <citation type="journal article" date="2011" name="Science">
        <title>Comparative functional genomics of the fission yeasts.</title>
        <authorList>
            <person name="Rhind N."/>
            <person name="Chen Z."/>
            <person name="Yassour M."/>
            <person name="Thompson D.A."/>
            <person name="Haas B.J."/>
            <person name="Habib N."/>
            <person name="Wapinski I."/>
            <person name="Roy S."/>
            <person name="Lin M.F."/>
            <person name="Heiman D.I."/>
            <person name="Young S.K."/>
            <person name="Furuya K."/>
            <person name="Guo Y."/>
            <person name="Pidoux A."/>
            <person name="Chen H.M."/>
            <person name="Robbertse B."/>
            <person name="Goldberg J.M."/>
            <person name="Aoki K."/>
            <person name="Bayne E.H."/>
            <person name="Berlin A.M."/>
            <person name="Desjardins C.A."/>
            <person name="Dobbs E."/>
            <person name="Dukaj L."/>
            <person name="Fan L."/>
            <person name="FitzGerald M.G."/>
            <person name="French C."/>
            <person name="Gujja S."/>
            <person name="Hansen K."/>
            <person name="Keifenheim D."/>
            <person name="Levin J.Z."/>
            <person name="Mosher R.A."/>
            <person name="Mueller C.A."/>
            <person name="Pfiffner J."/>
            <person name="Priest M."/>
            <person name="Russ C."/>
            <person name="Smialowska A."/>
            <person name="Swoboda P."/>
            <person name="Sykes S.M."/>
            <person name="Vaughn M."/>
            <person name="Vengrova S."/>
            <person name="Yoder R."/>
            <person name="Zeng Q."/>
            <person name="Allshire R."/>
            <person name="Baulcombe D."/>
            <person name="Birren B.W."/>
            <person name="Brown W."/>
            <person name="Ekwall K."/>
            <person name="Kellis M."/>
            <person name="Leatherwood J."/>
            <person name="Levin H."/>
            <person name="Margalit H."/>
            <person name="Martienssen R."/>
            <person name="Nieduszynski C.A."/>
            <person name="Spatafora J.W."/>
            <person name="Friedman N."/>
            <person name="Dalgaard J.Z."/>
            <person name="Baumann P."/>
            <person name="Niki H."/>
            <person name="Regev A."/>
            <person name="Nusbaum C."/>
        </authorList>
    </citation>
    <scope>NUCLEOTIDE SEQUENCE [LARGE SCALE GENOMIC DNA]</scope>
    <source>
        <strain evidence="12">yFS275 / FY16936</strain>
    </source>
</reference>
<feature type="repeat" description="WD" evidence="8">
    <location>
        <begin position="526"/>
        <end position="567"/>
    </location>
</feature>
<dbReference type="OMA" id="EEQQDWH"/>
<keyword evidence="3 8" id="KW-0853">WD repeat</keyword>
<dbReference type="CDD" id="cd00200">
    <property type="entry name" value="WD40"/>
    <property type="match status" value="1"/>
</dbReference>
<dbReference type="PROSITE" id="PS50294">
    <property type="entry name" value="WD_REPEATS_REGION"/>
    <property type="match status" value="5"/>
</dbReference>
<dbReference type="GO" id="GO:0006367">
    <property type="term" value="P:transcription initiation at RNA polymerase II promoter"/>
    <property type="evidence" value="ECO:0000318"/>
    <property type="project" value="GO_Central"/>
</dbReference>
<sequence length="638" mass="71819">MAHSSPHVPPTSTPDLNKIVLDYLSKKGYSRTEAILRLEASSVGAVPEDQQDWHLGLPETYVQVYAALRDWIDSTLDMFKPELQKTLFPIFVHSFLDLITKSAISTAKVFFESFSQEHLILHGHDVHKLEDITSPADLEQNSVAALYRKHKYRLNFSQTTFGLLLHFLFENESNGSGIIIRLLNQYIDINIKSSTKHQGATKSTEQYDEGIPQHSEQLNEFNSQEIYLGRIPLSTEDEEALLKVLDNYDSQKGDESEDVAMDTVITQKAHDTQEETSIKAPCRPLREVYEDRKKRESAYGKAPESLPLPPLEVADLDAIACNLDDERNCIQFDKDAKGPSVYMFSLHNSYSTLNCATFSQDASMFLVGTSENYLQLYTSTNSQRQSLISAKKEQLKQQKFIGHKASIYGVSISRDNRFLLSGSGDGFVRLWSPETGSTLSIFGGHNAPIWDVEFDPNGFYFATAADDHTARLWSVEHPSPLRLFVGHENDVDCVKIHKNSAYVLTGSSDTTCRLWDVRTSDAVRVLIGHKQPISALAISDDGLDVISADDSGHVFVWDLRKGQKRHSFQAHNEPIYSLDVSKEGKLLASGGIDTVVKFWDIQTSETIEEPLYTYRTKNTVIHELQFTNRNFCLSLSTS</sequence>
<dbReference type="AlphaFoldDB" id="B6K3C3"/>
<dbReference type="PANTHER" id="PTHR19879:SF10">
    <property type="entry name" value="TRANSCRIPTION INITIATION FACTOR TFIID SUBUNIT TAF73"/>
    <property type="match status" value="1"/>
</dbReference>
<evidence type="ECO:0000256" key="3">
    <source>
        <dbReference type="ARBA" id="ARBA00022574"/>
    </source>
</evidence>
<dbReference type="STRING" id="402676.B6K3C3"/>
<evidence type="ECO:0000256" key="8">
    <source>
        <dbReference type="PROSITE-ProRule" id="PRU00221"/>
    </source>
</evidence>
<dbReference type="SMART" id="SM00667">
    <property type="entry name" value="LisH"/>
    <property type="match status" value="1"/>
</dbReference>
<keyword evidence="12" id="KW-1185">Reference proteome</keyword>
<dbReference type="PROSITE" id="PS50082">
    <property type="entry name" value="WD_REPEATS_2"/>
    <property type="match status" value="5"/>
</dbReference>
<dbReference type="GO" id="GO:0005669">
    <property type="term" value="C:transcription factor TFIID complex"/>
    <property type="evidence" value="ECO:0000318"/>
    <property type="project" value="GO_Central"/>
</dbReference>
<dbReference type="SMART" id="SM00320">
    <property type="entry name" value="WD40"/>
    <property type="match status" value="6"/>
</dbReference>
<feature type="repeat" description="WD" evidence="8">
    <location>
        <begin position="400"/>
        <end position="441"/>
    </location>
</feature>
<accession>B6K3C3</accession>